<evidence type="ECO:0000313" key="3">
    <source>
        <dbReference type="Proteomes" id="UP000267821"/>
    </source>
</evidence>
<organism evidence="2 3">
    <name type="scientific">Terfezia boudieri ATCC MYA-4762</name>
    <dbReference type="NCBI Taxonomy" id="1051890"/>
    <lineage>
        <taxon>Eukaryota</taxon>
        <taxon>Fungi</taxon>
        <taxon>Dikarya</taxon>
        <taxon>Ascomycota</taxon>
        <taxon>Pezizomycotina</taxon>
        <taxon>Pezizomycetes</taxon>
        <taxon>Pezizales</taxon>
        <taxon>Pezizaceae</taxon>
        <taxon>Terfezia</taxon>
    </lineage>
</organism>
<protein>
    <submittedName>
        <fullName evidence="2">Uncharacterized protein</fullName>
    </submittedName>
</protein>
<sequence>MYLQRADKVNAGDELEFEHHLVTVEEFKGTVVQDLNAIISPILERRQHRQLQVTYQQQPLYPERGMRLQISTQDSPLSTGQAVHPPALPRQIGGVGDAEHVSLTEILKRSAGQERSSSASIRTSVRSSAGPFRSGTTNTSTPGPDFRWKETPTRSVTSMRPPVRAEQSPVTPVRPIHPPEGILSMPPLLHCAQPTRNITAAASRGTAPSRMHSATFRHGVSSIEGTPESPFENSNTPEFGSNTPLATSTMPQAPNVTTVWNDVGRFQIRGSMGVVISSKCASTPLPLPPQIPRRVPFDPPTRSVPTDSPAWERLRSPPPQAALVKDGRIQQPEEEIIVSHKQTAYKRPTFTTPRTLAVDRTDGCTDFIVDDTPPLAPEYGWLVPKGRKRVSENLPSTTIKLGSIKRKMLICRSTIQRERSSEARSTTGELTGFLEAGGSRRRNLADSVTIAQCAEDLILGDTILAKGRGVRMDKAASITAVPKISAEITGFAVNRPGIFRRGGGGGGYDGQETSGNINTMEVHGNSKLSGPGPPLGSSSAYQASGVEHPVIVSDKTPGHNEKEKGKTGERAKGIPHAMGTNRVAVDGCLDEVEGLGNNGKATTGNSPTPPHPTSRRRERKKREQFRKAEGAKTEKGGNANQKSSEFGPWSIEAFDLIAWRPPLSMDEKSEE</sequence>
<reference evidence="2 3" key="1">
    <citation type="journal article" date="2018" name="Nat. Ecol. Evol.">
        <title>Pezizomycetes genomes reveal the molecular basis of ectomycorrhizal truffle lifestyle.</title>
        <authorList>
            <person name="Murat C."/>
            <person name="Payen T."/>
            <person name="Noel B."/>
            <person name="Kuo A."/>
            <person name="Morin E."/>
            <person name="Chen J."/>
            <person name="Kohler A."/>
            <person name="Krizsan K."/>
            <person name="Balestrini R."/>
            <person name="Da Silva C."/>
            <person name="Montanini B."/>
            <person name="Hainaut M."/>
            <person name="Levati E."/>
            <person name="Barry K.W."/>
            <person name="Belfiori B."/>
            <person name="Cichocki N."/>
            <person name="Clum A."/>
            <person name="Dockter R.B."/>
            <person name="Fauchery L."/>
            <person name="Guy J."/>
            <person name="Iotti M."/>
            <person name="Le Tacon F."/>
            <person name="Lindquist E.A."/>
            <person name="Lipzen A."/>
            <person name="Malagnac F."/>
            <person name="Mello A."/>
            <person name="Molinier V."/>
            <person name="Miyauchi S."/>
            <person name="Poulain J."/>
            <person name="Riccioni C."/>
            <person name="Rubini A."/>
            <person name="Sitrit Y."/>
            <person name="Splivallo R."/>
            <person name="Traeger S."/>
            <person name="Wang M."/>
            <person name="Zifcakova L."/>
            <person name="Wipf D."/>
            <person name="Zambonelli A."/>
            <person name="Paolocci F."/>
            <person name="Nowrousian M."/>
            <person name="Ottonello S."/>
            <person name="Baldrian P."/>
            <person name="Spatafora J.W."/>
            <person name="Henrissat B."/>
            <person name="Nagy L.G."/>
            <person name="Aury J.M."/>
            <person name="Wincker P."/>
            <person name="Grigoriev I.V."/>
            <person name="Bonfante P."/>
            <person name="Martin F.M."/>
        </authorList>
    </citation>
    <scope>NUCLEOTIDE SEQUENCE [LARGE SCALE GENOMIC DNA]</scope>
    <source>
        <strain evidence="2 3">ATCC MYA-4762</strain>
    </source>
</reference>
<accession>A0A3N4LIN4</accession>
<feature type="compositionally biased region" description="Basic and acidic residues" evidence="1">
    <location>
        <begin position="556"/>
        <end position="572"/>
    </location>
</feature>
<evidence type="ECO:0000313" key="2">
    <source>
        <dbReference type="EMBL" id="RPB22753.1"/>
    </source>
</evidence>
<dbReference type="STRING" id="1051890.A0A3N4LIN4"/>
<feature type="region of interest" description="Disordered" evidence="1">
    <location>
        <begin position="550"/>
        <end position="577"/>
    </location>
</feature>
<feature type="region of interest" description="Disordered" evidence="1">
    <location>
        <begin position="108"/>
        <end position="175"/>
    </location>
</feature>
<keyword evidence="3" id="KW-1185">Reference proteome</keyword>
<proteinExistence type="predicted"/>
<name>A0A3N4LIN4_9PEZI</name>
<feature type="compositionally biased region" description="Basic residues" evidence="1">
    <location>
        <begin position="613"/>
        <end position="624"/>
    </location>
</feature>
<gene>
    <name evidence="2" type="ORF">L211DRAFT_323782</name>
</gene>
<dbReference type="EMBL" id="ML121550">
    <property type="protein sequence ID" value="RPB22753.1"/>
    <property type="molecule type" value="Genomic_DNA"/>
</dbReference>
<evidence type="ECO:0000256" key="1">
    <source>
        <dbReference type="SAM" id="MobiDB-lite"/>
    </source>
</evidence>
<dbReference type="OrthoDB" id="10554590at2759"/>
<feature type="region of interest" description="Disordered" evidence="1">
    <location>
        <begin position="592"/>
        <end position="648"/>
    </location>
</feature>
<feature type="region of interest" description="Disordered" evidence="1">
    <location>
        <begin position="287"/>
        <end position="316"/>
    </location>
</feature>
<feature type="compositionally biased region" description="Basic and acidic residues" evidence="1">
    <location>
        <begin position="625"/>
        <end position="635"/>
    </location>
</feature>
<feature type="compositionally biased region" description="Low complexity" evidence="1">
    <location>
        <begin position="115"/>
        <end position="128"/>
    </location>
</feature>
<dbReference type="InParanoid" id="A0A3N4LIN4"/>
<dbReference type="AlphaFoldDB" id="A0A3N4LIN4"/>
<dbReference type="Proteomes" id="UP000267821">
    <property type="component" value="Unassembled WGS sequence"/>
</dbReference>